<dbReference type="InterPro" id="IPR001611">
    <property type="entry name" value="Leu-rich_rpt"/>
</dbReference>
<name>A0A0Q3FWH3_BRADI</name>
<keyword evidence="9 11" id="KW-0472">Membrane</keyword>
<dbReference type="PANTHER" id="PTHR48061:SF14">
    <property type="entry name" value="LEUCINE-RICH REPEAT-CONTAINING N-TERMINAL PLANT-TYPE DOMAIN-CONTAINING PROTEIN"/>
    <property type="match status" value="1"/>
</dbReference>
<dbReference type="Pfam" id="PF13516">
    <property type="entry name" value="LRR_6"/>
    <property type="match status" value="1"/>
</dbReference>
<accession>A0A0Q3FWH3</accession>
<evidence type="ECO:0000256" key="9">
    <source>
        <dbReference type="ARBA" id="ARBA00023136"/>
    </source>
</evidence>
<dbReference type="Gramene" id="KQK02541">
    <property type="protein sequence ID" value="KQK02541"/>
    <property type="gene ID" value="BRADI_2g02160v3"/>
</dbReference>
<feature type="transmembrane region" description="Helical" evidence="11">
    <location>
        <begin position="1108"/>
        <end position="1128"/>
    </location>
</feature>
<evidence type="ECO:0000256" key="4">
    <source>
        <dbReference type="ARBA" id="ARBA00022614"/>
    </source>
</evidence>
<dbReference type="OrthoDB" id="442066at2759"/>
<dbReference type="PANTHER" id="PTHR48061">
    <property type="entry name" value="LEUCINE-RICH REPEAT RECEPTOR PROTEIN KINASE EMS1-LIKE-RELATED"/>
    <property type="match status" value="1"/>
</dbReference>
<keyword evidence="16" id="KW-1185">Reference proteome</keyword>
<keyword evidence="8 11" id="KW-1133">Transmembrane helix</keyword>
<gene>
    <name evidence="14" type="ORF">BRADI_2g02160v3</name>
</gene>
<dbReference type="EMBL" id="CM000881">
    <property type="protein sequence ID" value="KQK02541.2"/>
    <property type="molecule type" value="Genomic_DNA"/>
</dbReference>
<keyword evidence="6 12" id="KW-0732">Signal</keyword>
<evidence type="ECO:0000256" key="8">
    <source>
        <dbReference type="ARBA" id="ARBA00022989"/>
    </source>
</evidence>
<protein>
    <recommendedName>
        <fullName evidence="13">Disease resistance R13L4/SHOC-2-like LRR domain-containing protein</fullName>
    </recommendedName>
</protein>
<evidence type="ECO:0000256" key="11">
    <source>
        <dbReference type="SAM" id="Phobius"/>
    </source>
</evidence>
<dbReference type="InterPro" id="IPR046956">
    <property type="entry name" value="RLP23-like"/>
</dbReference>
<dbReference type="AlphaFoldDB" id="A0A0Q3FWH3"/>
<organism evidence="14">
    <name type="scientific">Brachypodium distachyon</name>
    <name type="common">Purple false brome</name>
    <name type="synonym">Trachynia distachya</name>
    <dbReference type="NCBI Taxonomy" id="15368"/>
    <lineage>
        <taxon>Eukaryota</taxon>
        <taxon>Viridiplantae</taxon>
        <taxon>Streptophyta</taxon>
        <taxon>Embryophyta</taxon>
        <taxon>Tracheophyta</taxon>
        <taxon>Spermatophyta</taxon>
        <taxon>Magnoliopsida</taxon>
        <taxon>Liliopsida</taxon>
        <taxon>Poales</taxon>
        <taxon>Poaceae</taxon>
        <taxon>BOP clade</taxon>
        <taxon>Pooideae</taxon>
        <taxon>Stipodae</taxon>
        <taxon>Brachypodieae</taxon>
        <taxon>Brachypodium</taxon>
    </lineage>
</organism>
<keyword evidence="4" id="KW-0433">Leucine-rich repeat</keyword>
<feature type="signal peptide" evidence="12">
    <location>
        <begin position="1"/>
        <end position="19"/>
    </location>
</feature>
<evidence type="ECO:0000313" key="14">
    <source>
        <dbReference type="EMBL" id="KQK02541.2"/>
    </source>
</evidence>
<dbReference type="InterPro" id="IPR003591">
    <property type="entry name" value="Leu-rich_rpt_typical-subtyp"/>
</dbReference>
<dbReference type="InParanoid" id="A0A0Q3FWH3"/>
<dbReference type="EnsemblPlants" id="KQK02541">
    <property type="protein sequence ID" value="KQK02541"/>
    <property type="gene ID" value="BRADI_2g02160v3"/>
</dbReference>
<comment type="similarity">
    <text evidence="2">Belongs to the RLP family.</text>
</comment>
<dbReference type="InterPro" id="IPR055414">
    <property type="entry name" value="LRR_R13L4/SHOC2-like"/>
</dbReference>
<dbReference type="Pfam" id="PF23598">
    <property type="entry name" value="LRR_14"/>
    <property type="match status" value="1"/>
</dbReference>
<dbReference type="SUPFAM" id="SSF52047">
    <property type="entry name" value="RNI-like"/>
    <property type="match status" value="2"/>
</dbReference>
<dbReference type="SMART" id="SM00369">
    <property type="entry name" value="LRR_TYP"/>
    <property type="match status" value="9"/>
</dbReference>
<proteinExistence type="inferred from homology"/>
<dbReference type="InterPro" id="IPR032675">
    <property type="entry name" value="LRR_dom_sf"/>
</dbReference>
<evidence type="ECO:0000256" key="12">
    <source>
        <dbReference type="SAM" id="SignalP"/>
    </source>
</evidence>
<dbReference type="Pfam" id="PF13855">
    <property type="entry name" value="LRR_8"/>
    <property type="match status" value="2"/>
</dbReference>
<keyword evidence="10" id="KW-0325">Glycoprotein</keyword>
<keyword evidence="7" id="KW-0677">Repeat</keyword>
<reference evidence="14 15" key="1">
    <citation type="journal article" date="2010" name="Nature">
        <title>Genome sequencing and analysis of the model grass Brachypodium distachyon.</title>
        <authorList>
            <consortium name="International Brachypodium Initiative"/>
        </authorList>
    </citation>
    <scope>NUCLEOTIDE SEQUENCE [LARGE SCALE GENOMIC DNA]</scope>
    <source>
        <strain evidence="14 15">Bd21</strain>
    </source>
</reference>
<keyword evidence="5 11" id="KW-0812">Transmembrane</keyword>
<keyword evidence="3" id="KW-1003">Cell membrane</keyword>
<reference evidence="14" key="2">
    <citation type="submission" date="2017-06" db="EMBL/GenBank/DDBJ databases">
        <title>WGS assembly of Brachypodium distachyon.</title>
        <authorList>
            <consortium name="The International Brachypodium Initiative"/>
            <person name="Lucas S."/>
            <person name="Harmon-Smith M."/>
            <person name="Lail K."/>
            <person name="Tice H."/>
            <person name="Grimwood J."/>
            <person name="Bruce D."/>
            <person name="Barry K."/>
            <person name="Shu S."/>
            <person name="Lindquist E."/>
            <person name="Wang M."/>
            <person name="Pitluck S."/>
            <person name="Vogel J.P."/>
            <person name="Garvin D.F."/>
            <person name="Mockler T.C."/>
            <person name="Schmutz J."/>
            <person name="Rokhsar D."/>
            <person name="Bevan M.W."/>
        </authorList>
    </citation>
    <scope>NUCLEOTIDE SEQUENCE</scope>
    <source>
        <strain evidence="14">Bd21</strain>
    </source>
</reference>
<dbReference type="Pfam" id="PF00560">
    <property type="entry name" value="LRR_1"/>
    <property type="match status" value="6"/>
</dbReference>
<dbReference type="FunFam" id="3.80.10.10:FF:000095">
    <property type="entry name" value="LRR receptor-like serine/threonine-protein kinase GSO1"/>
    <property type="match status" value="1"/>
</dbReference>
<comment type="subcellular location">
    <subcellularLocation>
        <location evidence="1">Cell membrane</location>
        <topology evidence="1">Single-pass type I membrane protein</topology>
    </subcellularLocation>
</comment>
<evidence type="ECO:0000256" key="7">
    <source>
        <dbReference type="ARBA" id="ARBA00022737"/>
    </source>
</evidence>
<evidence type="ECO:0000313" key="15">
    <source>
        <dbReference type="EnsemblPlants" id="KQK02541"/>
    </source>
</evidence>
<evidence type="ECO:0000256" key="5">
    <source>
        <dbReference type="ARBA" id="ARBA00022692"/>
    </source>
</evidence>
<dbReference type="SUPFAM" id="SSF52058">
    <property type="entry name" value="L domain-like"/>
    <property type="match status" value="1"/>
</dbReference>
<dbReference type="ExpressionAtlas" id="A0A0Q3FWH3">
    <property type="expression patterns" value="baseline"/>
</dbReference>
<dbReference type="Proteomes" id="UP000008810">
    <property type="component" value="Chromosome 2"/>
</dbReference>
<evidence type="ECO:0000256" key="6">
    <source>
        <dbReference type="ARBA" id="ARBA00022729"/>
    </source>
</evidence>
<evidence type="ECO:0000256" key="1">
    <source>
        <dbReference type="ARBA" id="ARBA00004251"/>
    </source>
</evidence>
<evidence type="ECO:0000313" key="16">
    <source>
        <dbReference type="Proteomes" id="UP000008810"/>
    </source>
</evidence>
<dbReference type="Gene3D" id="3.80.10.10">
    <property type="entry name" value="Ribonuclease Inhibitor"/>
    <property type="match status" value="3"/>
</dbReference>
<dbReference type="STRING" id="15368.A0A0Q3FWH3"/>
<reference evidence="15" key="3">
    <citation type="submission" date="2018-08" db="UniProtKB">
        <authorList>
            <consortium name="EnsemblPlants"/>
        </authorList>
    </citation>
    <scope>IDENTIFICATION</scope>
    <source>
        <strain evidence="15">cv. Bd21</strain>
    </source>
</reference>
<evidence type="ECO:0000256" key="3">
    <source>
        <dbReference type="ARBA" id="ARBA00022475"/>
    </source>
</evidence>
<sequence>MASILWALLLFLVQLPALATSRAHDDESTAIILPSWQNGTDCCLWDGVRWDASSGLVTVLDLNGHGLYSNGLDPSLFSLESLQHLDLSGNSLGDYSYNVYQHQKFDRFTSLTHLNLSNSGLVGQIPIGISKLISLVSLDISSRYDGQTTGDGNLNNVWVHNFQTLVANLSNLRELYLDEIQIMSSSGEEWGKVLAKSVPHLQVLSLRGCGLNGHLHHSFASLLSLVSIDLGYNDIPAGPVPEFFANFLNLSVLQLSDMNLEGWFPQRFFRLRNLRVLDLSSNPNLSGHLPNFSCAGSLETLRLEGTNFSYVKASYSSNVELLRELTLDGKFLSVEFLSSFGVLWSLCQLKVALMDSQKKLGSILSWIGDMRNLTSLELCKCEFSWTVPSSIANLKVLRSLKLFDCNLPRPILSEIGNLVDLQNLEISGMDDCKLHGSLTSSIGNLTNLRSLRMVNCEACGSMPDAIGYLRKLQRLEISSCEFTGAIPSAIGNLSNLKTMVISARQFSGQIPYSIGQLKELTWLTIQDARISGRMPSSVVNLTRLVQLEVSYTYLSGEIPAFLFALPALRFLSLDQNQLSGPIEEFDAAASCLVSVGLSHNGFTGQFPKSFFRLASLSSLRIDWNNFAGSVDLSSFWKLRKLTALDLSHNNLSVMVQEGNYSPSTSLPGLTETCVLQYNQISYLFYLNLSHNLFIGMQLTSYVLPFNRRLEVLDLSSNRLQGQIPMPQLSAEYLDYSHNNFSSVLPNFTIYLTKTNYLRMFNNSINGHIPNSICNSSWLDVLDLSYNNFSGPIPSCLIDNARLSILSLRKNHFEGTLPSNITTECTLQTIDLHGNKIEGQLQRALSNCIYLEVLDIGNNILLDIFPSWLSGLPNLHVLILRSNEFYGSIDDLVGYRPSAEYFPSLQIIDLASNNFSGNLSSEWFGQLKLMMVKFNSTGDTVLAQNVETYTGYYQDSTEISYKGSYMPFGRIMTTLTVIDISNNRLEGHIPESVGRLVSLRVLNMSHNAFTGKIPAILGGMAALESLDLSCNQLSGEIPQELTNLTFLSILNLSDNQLVGKIPQSHQLSTFEKSSFQGNLGLCGPPLSNPCGVSPSPSEAHAEKSSHVDVILFLFVGLGFGIGFAAAILMRCGWIG</sequence>
<dbReference type="FunCoup" id="A0A0Q3FWH3">
    <property type="interactions" value="378"/>
</dbReference>
<dbReference type="FunFam" id="3.80.10.10:FF:000213">
    <property type="entry name" value="Tyrosine-sulfated glycopeptide receptor 1"/>
    <property type="match status" value="1"/>
</dbReference>
<evidence type="ECO:0000256" key="2">
    <source>
        <dbReference type="ARBA" id="ARBA00009592"/>
    </source>
</evidence>
<feature type="domain" description="Disease resistance R13L4/SHOC-2-like LRR" evidence="13">
    <location>
        <begin position="317"/>
        <end position="480"/>
    </location>
</feature>
<feature type="chain" id="PRO_5036297494" description="Disease resistance R13L4/SHOC-2-like LRR domain-containing protein" evidence="12">
    <location>
        <begin position="20"/>
        <end position="1134"/>
    </location>
</feature>
<dbReference type="GO" id="GO:0005886">
    <property type="term" value="C:plasma membrane"/>
    <property type="evidence" value="ECO:0007669"/>
    <property type="project" value="UniProtKB-SubCell"/>
</dbReference>
<evidence type="ECO:0000259" key="13">
    <source>
        <dbReference type="Pfam" id="PF23598"/>
    </source>
</evidence>
<evidence type="ECO:0000256" key="10">
    <source>
        <dbReference type="ARBA" id="ARBA00023180"/>
    </source>
</evidence>